<sequence>MIMEAEKPDMSAAPTIFVIDDDEDVRTSLSRLLRAAGWQVETFASAGDFLERPACAGTACVLLDVDMPEMTGPRLHETMLARGIDMPVIFLTGKGDVPTTVQAMKRGAVDFLLKPVENDTLFAAIEIALRRHDSDQARRREQLGIAMRLDRLSAREREVMELVVLGRLNKQIAAELGIAEKTVKIHRGRVMEKMEVQSVAALVHLLDRADDRAPAGGGDPPLQR</sequence>
<dbReference type="Gene3D" id="1.10.10.10">
    <property type="entry name" value="Winged helix-like DNA-binding domain superfamily/Winged helix DNA-binding domain"/>
    <property type="match status" value="1"/>
</dbReference>
<dbReference type="PANTHER" id="PTHR44688">
    <property type="entry name" value="DNA-BINDING TRANSCRIPTIONAL ACTIVATOR DEVR_DOSR"/>
    <property type="match status" value="1"/>
</dbReference>
<dbReference type="Pfam" id="PF00196">
    <property type="entry name" value="GerE"/>
    <property type="match status" value="1"/>
</dbReference>
<evidence type="ECO:0000256" key="1">
    <source>
        <dbReference type="ARBA" id="ARBA00023015"/>
    </source>
</evidence>
<dbReference type="Pfam" id="PF00072">
    <property type="entry name" value="Response_reg"/>
    <property type="match status" value="1"/>
</dbReference>
<dbReference type="PRINTS" id="PR00038">
    <property type="entry name" value="HTHLUXR"/>
</dbReference>
<dbReference type="CDD" id="cd17537">
    <property type="entry name" value="REC_FixJ"/>
    <property type="match status" value="1"/>
</dbReference>
<dbReference type="eggNOG" id="COG4566">
    <property type="taxonomic scope" value="Bacteria"/>
</dbReference>
<dbReference type="PANTHER" id="PTHR44688:SF16">
    <property type="entry name" value="DNA-BINDING TRANSCRIPTIONAL ACTIVATOR DEVR_DOSR"/>
    <property type="match status" value="1"/>
</dbReference>
<dbReference type="SUPFAM" id="SSF46894">
    <property type="entry name" value="C-terminal effector domain of the bipartite response regulators"/>
    <property type="match status" value="1"/>
</dbReference>
<proteinExistence type="predicted"/>
<reference evidence="8" key="1">
    <citation type="submission" date="2009-05" db="EMBL/GenBank/DDBJ databases">
        <title>Complete sequence of chromosome of Thauera sp. MZ1T.</title>
        <authorList>
            <consortium name="US DOE Joint Genome Institute"/>
            <person name="Lucas S."/>
            <person name="Copeland A."/>
            <person name="Lapidus A."/>
            <person name="Glavina del Rio T."/>
            <person name="Dalin E."/>
            <person name="Tice H."/>
            <person name="Bruce D."/>
            <person name="Goodwin L."/>
            <person name="Pitluck S."/>
            <person name="Sims D."/>
            <person name="Brettin T."/>
            <person name="Detter J.C."/>
            <person name="Han C."/>
            <person name="Larimer F."/>
            <person name="Land M."/>
            <person name="Hauser L."/>
            <person name="Kyrpides N."/>
            <person name="Mikhailova N."/>
            <person name="Sayler G.S."/>
        </authorList>
    </citation>
    <scope>NUCLEOTIDE SEQUENCE [LARGE SCALE GENOMIC DNA]</scope>
    <source>
        <strain evidence="8">MZ1T</strain>
    </source>
</reference>
<dbReference type="CDD" id="cd06170">
    <property type="entry name" value="LuxR_C_like"/>
    <property type="match status" value="1"/>
</dbReference>
<dbReference type="PROSITE" id="PS50110">
    <property type="entry name" value="RESPONSE_REGULATORY"/>
    <property type="match status" value="1"/>
</dbReference>
<feature type="domain" description="HTH luxR-type" evidence="5">
    <location>
        <begin position="145"/>
        <end position="210"/>
    </location>
</feature>
<feature type="domain" description="Response regulatory" evidence="6">
    <location>
        <begin position="15"/>
        <end position="129"/>
    </location>
</feature>
<dbReference type="Proteomes" id="UP000002186">
    <property type="component" value="Chromosome"/>
</dbReference>
<dbReference type="PROSITE" id="PS00622">
    <property type="entry name" value="HTH_LUXR_1"/>
    <property type="match status" value="1"/>
</dbReference>
<keyword evidence="8" id="KW-1185">Reference proteome</keyword>
<accession>C4KD43</accession>
<keyword evidence="4" id="KW-0597">Phosphoprotein</keyword>
<dbReference type="AlphaFoldDB" id="C4KD43"/>
<feature type="modified residue" description="4-aspartylphosphate" evidence="4">
    <location>
        <position position="64"/>
    </location>
</feature>
<dbReference type="SMART" id="SM00421">
    <property type="entry name" value="HTH_LUXR"/>
    <property type="match status" value="1"/>
</dbReference>
<organism evidence="7 8">
    <name type="scientific">Thauera aminoaromatica</name>
    <dbReference type="NCBI Taxonomy" id="164330"/>
    <lineage>
        <taxon>Bacteria</taxon>
        <taxon>Pseudomonadati</taxon>
        <taxon>Pseudomonadota</taxon>
        <taxon>Betaproteobacteria</taxon>
        <taxon>Rhodocyclales</taxon>
        <taxon>Zoogloeaceae</taxon>
        <taxon>Thauera</taxon>
    </lineage>
</organism>
<dbReference type="InterPro" id="IPR036388">
    <property type="entry name" value="WH-like_DNA-bd_sf"/>
</dbReference>
<evidence type="ECO:0000313" key="8">
    <source>
        <dbReference type="Proteomes" id="UP000002186"/>
    </source>
</evidence>
<evidence type="ECO:0000259" key="5">
    <source>
        <dbReference type="PROSITE" id="PS50043"/>
    </source>
</evidence>
<dbReference type="PROSITE" id="PS50043">
    <property type="entry name" value="HTH_LUXR_2"/>
    <property type="match status" value="1"/>
</dbReference>
<keyword evidence="1" id="KW-0805">Transcription regulation</keyword>
<dbReference type="EMBL" id="CP001281">
    <property type="protein sequence ID" value="ACR02454.1"/>
    <property type="molecule type" value="Genomic_DNA"/>
</dbReference>
<dbReference type="HOGENOM" id="CLU_000445_90_4_4"/>
<evidence type="ECO:0000256" key="2">
    <source>
        <dbReference type="ARBA" id="ARBA00023125"/>
    </source>
</evidence>
<dbReference type="InterPro" id="IPR001789">
    <property type="entry name" value="Sig_transdc_resp-reg_receiver"/>
</dbReference>
<dbReference type="GO" id="GO:0000160">
    <property type="term" value="P:phosphorelay signal transduction system"/>
    <property type="evidence" value="ECO:0007669"/>
    <property type="project" value="InterPro"/>
</dbReference>
<dbReference type="KEGG" id="tmz:Tmz1t_3866"/>
<reference evidence="7 8" key="2">
    <citation type="journal article" date="2012" name="Stand. Genomic Sci.">
        <title>Complete genome sequence of Thauera aminoaromatica strain MZ1T.</title>
        <authorList>
            <person name="Jiang K."/>
            <person name="Sanseverino J."/>
            <person name="Chauhan A."/>
            <person name="Lucas S."/>
            <person name="Copeland A."/>
            <person name="Lapidus A."/>
            <person name="Del Rio T.G."/>
            <person name="Dalin E."/>
            <person name="Tice H."/>
            <person name="Bruce D."/>
            <person name="Goodwin L."/>
            <person name="Pitluck S."/>
            <person name="Sims D."/>
            <person name="Brettin T."/>
            <person name="Detter J.C."/>
            <person name="Han C."/>
            <person name="Chang Y.J."/>
            <person name="Larimer F."/>
            <person name="Land M."/>
            <person name="Hauser L."/>
            <person name="Kyrpides N.C."/>
            <person name="Mikhailova N."/>
            <person name="Moser S."/>
            <person name="Jegier P."/>
            <person name="Close D."/>
            <person name="Debruyn J.M."/>
            <person name="Wang Y."/>
            <person name="Layton A.C."/>
            <person name="Allen M.S."/>
            <person name="Sayler G.S."/>
        </authorList>
    </citation>
    <scope>NUCLEOTIDE SEQUENCE [LARGE SCALE GENOMIC DNA]</scope>
    <source>
        <strain evidence="7 8">MZ1T</strain>
    </source>
</reference>
<dbReference type="InterPro" id="IPR016032">
    <property type="entry name" value="Sig_transdc_resp-reg_C-effctor"/>
</dbReference>
<keyword evidence="3" id="KW-0804">Transcription</keyword>
<dbReference type="InterPro" id="IPR011006">
    <property type="entry name" value="CheY-like_superfamily"/>
</dbReference>
<dbReference type="GO" id="GO:0003677">
    <property type="term" value="F:DNA binding"/>
    <property type="evidence" value="ECO:0007669"/>
    <property type="project" value="UniProtKB-KW"/>
</dbReference>
<dbReference type="InterPro" id="IPR000792">
    <property type="entry name" value="Tscrpt_reg_LuxR_C"/>
</dbReference>
<gene>
    <name evidence="7" type="ordered locus">Tmz1t_3866</name>
</gene>
<evidence type="ECO:0000259" key="6">
    <source>
        <dbReference type="PROSITE" id="PS50110"/>
    </source>
</evidence>
<protein>
    <submittedName>
        <fullName evidence="7">Two component transcriptional regulator, LuxR family</fullName>
    </submittedName>
</protein>
<keyword evidence="2" id="KW-0238">DNA-binding</keyword>
<dbReference type="Gene3D" id="3.40.50.2300">
    <property type="match status" value="1"/>
</dbReference>
<dbReference type="SMART" id="SM00448">
    <property type="entry name" value="REC"/>
    <property type="match status" value="1"/>
</dbReference>
<dbReference type="GO" id="GO:0006355">
    <property type="term" value="P:regulation of DNA-templated transcription"/>
    <property type="evidence" value="ECO:0007669"/>
    <property type="project" value="InterPro"/>
</dbReference>
<name>C4KD43_THASP</name>
<dbReference type="STRING" id="85643.Tmz1t_3866"/>
<evidence type="ECO:0000256" key="3">
    <source>
        <dbReference type="ARBA" id="ARBA00023163"/>
    </source>
</evidence>
<evidence type="ECO:0000313" key="7">
    <source>
        <dbReference type="EMBL" id="ACR02454.1"/>
    </source>
</evidence>
<dbReference type="SUPFAM" id="SSF52172">
    <property type="entry name" value="CheY-like"/>
    <property type="match status" value="1"/>
</dbReference>
<evidence type="ECO:0000256" key="4">
    <source>
        <dbReference type="PROSITE-ProRule" id="PRU00169"/>
    </source>
</evidence>